<sequence>MASDIHQDVAESQMRLKLNDARSDIASEHYSRAVAAIQAAVVACGCGSSDLHLGKRACNLGQCVRAIIRSDNEAFETTARGPCSCGFVWPSCARSLHAEAIDELAKCLEQAGRLAAAFSVALGLIRMNPALPIGYCRAVRISRRLWSTSPDLPAAVARERAAVIKDVAPPAGQTLSDITKPLVRKGLYIIGKNPDRQRSQYDIILNKMAVSLRMVEAQRDPVKELPREVLTQIFSRLESGTLCTCMMVSKAWAHILGRDGVLWNETMFSHPGNPGQHFASFLNRHRREIKMFGILEIKDFSLTTGKLRAMLALPRLQRLRLGAANPPHPSNYALTTLQDLRGRTKLTHLRVAGINWGLVHELVDCNRQTLQVLDIADQSLPQWNTFHSLGPLPQVRKLRVVGSKTSGGCVAMDRIMLTCPKLRDLYVDGIELEPLHSTPAHPEWDQLRSIVLGQHTRLAPRLFVPFLAKCTKLESIEILIPRLTAYCASLFAVGTTDGSDSIFEAGFNYEDLEFPRLRVFRCRSALDYMLLQSILKAPIDNNTLEVLELSMGHSVYSPSVIVNPNVRGLVVPDRDYTFTFSDNVRTLGLYDFNWSPAVNTTAFDGKPFVDWLRHFPNVDDLRVYPGQIASDAMLPLIRDLLDFGQVKLIYQDRLTRGTDWDSAKRAARAKGVVLYNLKDFVAPKWESFD</sequence>
<protein>
    <recommendedName>
        <fullName evidence="1">F-box domain-containing protein</fullName>
    </recommendedName>
</protein>
<evidence type="ECO:0000313" key="2">
    <source>
        <dbReference type="EMBL" id="KAK4452444.1"/>
    </source>
</evidence>
<dbReference type="EMBL" id="MU865924">
    <property type="protein sequence ID" value="KAK4452444.1"/>
    <property type="molecule type" value="Genomic_DNA"/>
</dbReference>
<accession>A0AAV9GWY1</accession>
<dbReference type="InterPro" id="IPR001810">
    <property type="entry name" value="F-box_dom"/>
</dbReference>
<dbReference type="Gene3D" id="1.20.1280.50">
    <property type="match status" value="1"/>
</dbReference>
<dbReference type="PROSITE" id="PS50181">
    <property type="entry name" value="FBOX"/>
    <property type="match status" value="1"/>
</dbReference>
<evidence type="ECO:0000259" key="1">
    <source>
        <dbReference type="PROSITE" id="PS50181"/>
    </source>
</evidence>
<comment type="caution">
    <text evidence="2">The sequence shown here is derived from an EMBL/GenBank/DDBJ whole genome shotgun (WGS) entry which is preliminary data.</text>
</comment>
<reference evidence="2" key="1">
    <citation type="journal article" date="2023" name="Mol. Phylogenet. Evol.">
        <title>Genome-scale phylogeny and comparative genomics of the fungal order Sordariales.</title>
        <authorList>
            <person name="Hensen N."/>
            <person name="Bonometti L."/>
            <person name="Westerberg I."/>
            <person name="Brannstrom I.O."/>
            <person name="Guillou S."/>
            <person name="Cros-Aarteil S."/>
            <person name="Calhoun S."/>
            <person name="Haridas S."/>
            <person name="Kuo A."/>
            <person name="Mondo S."/>
            <person name="Pangilinan J."/>
            <person name="Riley R."/>
            <person name="LaButti K."/>
            <person name="Andreopoulos B."/>
            <person name="Lipzen A."/>
            <person name="Chen C."/>
            <person name="Yan M."/>
            <person name="Daum C."/>
            <person name="Ng V."/>
            <person name="Clum A."/>
            <person name="Steindorff A."/>
            <person name="Ohm R.A."/>
            <person name="Martin F."/>
            <person name="Silar P."/>
            <person name="Natvig D.O."/>
            <person name="Lalanne C."/>
            <person name="Gautier V."/>
            <person name="Ament-Velasquez S.L."/>
            <person name="Kruys A."/>
            <person name="Hutchinson M.I."/>
            <person name="Powell A.J."/>
            <person name="Barry K."/>
            <person name="Miller A.N."/>
            <person name="Grigoriev I.V."/>
            <person name="Debuchy R."/>
            <person name="Gladieux P."/>
            <person name="Hiltunen Thoren M."/>
            <person name="Johannesson H."/>
        </authorList>
    </citation>
    <scope>NUCLEOTIDE SEQUENCE</scope>
    <source>
        <strain evidence="2">PSN243</strain>
    </source>
</reference>
<name>A0AAV9GWY1_9PEZI</name>
<feature type="domain" description="F-box" evidence="1">
    <location>
        <begin position="219"/>
        <end position="266"/>
    </location>
</feature>
<proteinExistence type="predicted"/>
<reference evidence="2" key="2">
    <citation type="submission" date="2023-05" db="EMBL/GenBank/DDBJ databases">
        <authorList>
            <consortium name="Lawrence Berkeley National Laboratory"/>
            <person name="Steindorff A."/>
            <person name="Hensen N."/>
            <person name="Bonometti L."/>
            <person name="Westerberg I."/>
            <person name="Brannstrom I.O."/>
            <person name="Guillou S."/>
            <person name="Cros-Aarteil S."/>
            <person name="Calhoun S."/>
            <person name="Haridas S."/>
            <person name="Kuo A."/>
            <person name="Mondo S."/>
            <person name="Pangilinan J."/>
            <person name="Riley R."/>
            <person name="Labutti K."/>
            <person name="Andreopoulos B."/>
            <person name="Lipzen A."/>
            <person name="Chen C."/>
            <person name="Yanf M."/>
            <person name="Daum C."/>
            <person name="Ng V."/>
            <person name="Clum A."/>
            <person name="Ohm R."/>
            <person name="Martin F."/>
            <person name="Silar P."/>
            <person name="Natvig D."/>
            <person name="Lalanne C."/>
            <person name="Gautier V."/>
            <person name="Ament-Velasquez S.L."/>
            <person name="Kruys A."/>
            <person name="Hutchinson M.I."/>
            <person name="Powell A.J."/>
            <person name="Barry K."/>
            <person name="Miller A.N."/>
            <person name="Grigoriev I.V."/>
            <person name="Debuchy R."/>
            <person name="Gladieux P."/>
            <person name="Thoren M.H."/>
            <person name="Johannesson H."/>
        </authorList>
    </citation>
    <scope>NUCLEOTIDE SEQUENCE</scope>
    <source>
        <strain evidence="2">PSN243</strain>
    </source>
</reference>
<dbReference type="InterPro" id="IPR032675">
    <property type="entry name" value="LRR_dom_sf"/>
</dbReference>
<gene>
    <name evidence="2" type="ORF">QBC34DRAFT_398791</name>
</gene>
<dbReference type="SUPFAM" id="SSF81383">
    <property type="entry name" value="F-box domain"/>
    <property type="match status" value="1"/>
</dbReference>
<organism evidence="2 3">
    <name type="scientific">Podospora aff. communis PSN243</name>
    <dbReference type="NCBI Taxonomy" id="3040156"/>
    <lineage>
        <taxon>Eukaryota</taxon>
        <taxon>Fungi</taxon>
        <taxon>Dikarya</taxon>
        <taxon>Ascomycota</taxon>
        <taxon>Pezizomycotina</taxon>
        <taxon>Sordariomycetes</taxon>
        <taxon>Sordariomycetidae</taxon>
        <taxon>Sordariales</taxon>
        <taxon>Podosporaceae</taxon>
        <taxon>Podospora</taxon>
    </lineage>
</organism>
<dbReference type="SUPFAM" id="SSF52047">
    <property type="entry name" value="RNI-like"/>
    <property type="match status" value="1"/>
</dbReference>
<keyword evidence="3" id="KW-1185">Reference proteome</keyword>
<dbReference type="SMART" id="SM00256">
    <property type="entry name" value="FBOX"/>
    <property type="match status" value="1"/>
</dbReference>
<dbReference type="Proteomes" id="UP001321760">
    <property type="component" value="Unassembled WGS sequence"/>
</dbReference>
<dbReference type="InterPro" id="IPR036047">
    <property type="entry name" value="F-box-like_dom_sf"/>
</dbReference>
<dbReference type="Pfam" id="PF12937">
    <property type="entry name" value="F-box-like"/>
    <property type="match status" value="1"/>
</dbReference>
<evidence type="ECO:0000313" key="3">
    <source>
        <dbReference type="Proteomes" id="UP001321760"/>
    </source>
</evidence>
<dbReference type="AlphaFoldDB" id="A0AAV9GWY1"/>
<dbReference type="Gene3D" id="3.80.10.10">
    <property type="entry name" value="Ribonuclease Inhibitor"/>
    <property type="match status" value="1"/>
</dbReference>